<comment type="catalytic activity">
    <reaction evidence="2">
        <text>2 GTP = 3',3'-c-di-GMP + 2 diphosphate</text>
        <dbReference type="Rhea" id="RHEA:24898"/>
        <dbReference type="ChEBI" id="CHEBI:33019"/>
        <dbReference type="ChEBI" id="CHEBI:37565"/>
        <dbReference type="ChEBI" id="CHEBI:58805"/>
        <dbReference type="EC" id="2.7.7.65"/>
    </reaction>
</comment>
<dbReference type="PANTHER" id="PTHR45138">
    <property type="entry name" value="REGULATORY COMPONENTS OF SENSORY TRANSDUCTION SYSTEM"/>
    <property type="match status" value="1"/>
</dbReference>
<evidence type="ECO:0000256" key="1">
    <source>
        <dbReference type="ARBA" id="ARBA00012528"/>
    </source>
</evidence>
<feature type="transmembrane region" description="Helical" evidence="3">
    <location>
        <begin position="189"/>
        <end position="210"/>
    </location>
</feature>
<dbReference type="CDD" id="cd01949">
    <property type="entry name" value="GGDEF"/>
    <property type="match status" value="1"/>
</dbReference>
<evidence type="ECO:0000256" key="2">
    <source>
        <dbReference type="ARBA" id="ARBA00034247"/>
    </source>
</evidence>
<dbReference type="AlphaFoldDB" id="A0A239LZW9"/>
<dbReference type="NCBIfam" id="TIGR00254">
    <property type="entry name" value="GGDEF"/>
    <property type="match status" value="1"/>
</dbReference>
<dbReference type="OrthoDB" id="9813903at2"/>
<dbReference type="Pfam" id="PF00990">
    <property type="entry name" value="GGDEF"/>
    <property type="match status" value="1"/>
</dbReference>
<evidence type="ECO:0000259" key="4">
    <source>
        <dbReference type="PROSITE" id="PS50887"/>
    </source>
</evidence>
<feature type="transmembrane region" description="Helical" evidence="3">
    <location>
        <begin position="59"/>
        <end position="80"/>
    </location>
</feature>
<gene>
    <name evidence="5" type="ORF">SAMN06265795_1296</name>
</gene>
<dbReference type="Gene3D" id="3.30.70.270">
    <property type="match status" value="1"/>
</dbReference>
<feature type="transmembrane region" description="Helical" evidence="3">
    <location>
        <begin position="115"/>
        <end position="139"/>
    </location>
</feature>
<dbReference type="GO" id="GO:0043709">
    <property type="term" value="P:cell adhesion involved in single-species biofilm formation"/>
    <property type="evidence" value="ECO:0007669"/>
    <property type="project" value="TreeGrafter"/>
</dbReference>
<feature type="domain" description="GGDEF" evidence="4">
    <location>
        <begin position="252"/>
        <end position="380"/>
    </location>
</feature>
<dbReference type="InterPro" id="IPR043128">
    <property type="entry name" value="Rev_trsase/Diguanyl_cyclase"/>
</dbReference>
<organism evidence="5 6">
    <name type="scientific">Noviherbaspirillum humi</name>
    <dbReference type="NCBI Taxonomy" id="1688639"/>
    <lineage>
        <taxon>Bacteria</taxon>
        <taxon>Pseudomonadati</taxon>
        <taxon>Pseudomonadota</taxon>
        <taxon>Betaproteobacteria</taxon>
        <taxon>Burkholderiales</taxon>
        <taxon>Oxalobacteraceae</taxon>
        <taxon>Noviherbaspirillum</taxon>
    </lineage>
</organism>
<dbReference type="PROSITE" id="PS50887">
    <property type="entry name" value="GGDEF"/>
    <property type="match status" value="1"/>
</dbReference>
<feature type="transmembrane region" description="Helical" evidence="3">
    <location>
        <begin position="6"/>
        <end position="25"/>
    </location>
</feature>
<dbReference type="FunFam" id="3.30.70.270:FF:000001">
    <property type="entry name" value="Diguanylate cyclase domain protein"/>
    <property type="match status" value="1"/>
</dbReference>
<dbReference type="Proteomes" id="UP000198284">
    <property type="component" value="Unassembled WGS sequence"/>
</dbReference>
<evidence type="ECO:0000313" key="6">
    <source>
        <dbReference type="Proteomes" id="UP000198284"/>
    </source>
</evidence>
<dbReference type="GO" id="GO:1902201">
    <property type="term" value="P:negative regulation of bacterial-type flagellum-dependent cell motility"/>
    <property type="evidence" value="ECO:0007669"/>
    <property type="project" value="TreeGrafter"/>
</dbReference>
<dbReference type="InterPro" id="IPR029787">
    <property type="entry name" value="Nucleotide_cyclase"/>
</dbReference>
<feature type="transmembrane region" description="Helical" evidence="3">
    <location>
        <begin position="37"/>
        <end position="53"/>
    </location>
</feature>
<dbReference type="InterPro" id="IPR000160">
    <property type="entry name" value="GGDEF_dom"/>
</dbReference>
<dbReference type="PANTHER" id="PTHR45138:SF9">
    <property type="entry name" value="DIGUANYLATE CYCLASE DGCM-RELATED"/>
    <property type="match status" value="1"/>
</dbReference>
<dbReference type="EC" id="2.7.7.65" evidence="1"/>
<dbReference type="SMART" id="SM00267">
    <property type="entry name" value="GGDEF"/>
    <property type="match status" value="1"/>
</dbReference>
<evidence type="ECO:0000256" key="3">
    <source>
        <dbReference type="SAM" id="Phobius"/>
    </source>
</evidence>
<accession>A0A239LZW9</accession>
<dbReference type="EMBL" id="FZOT01000029">
    <property type="protein sequence ID" value="SNT36046.1"/>
    <property type="molecule type" value="Genomic_DNA"/>
</dbReference>
<dbReference type="GO" id="GO:0005886">
    <property type="term" value="C:plasma membrane"/>
    <property type="evidence" value="ECO:0007669"/>
    <property type="project" value="TreeGrafter"/>
</dbReference>
<dbReference type="InterPro" id="IPR050469">
    <property type="entry name" value="Diguanylate_Cyclase"/>
</dbReference>
<dbReference type="RefSeq" id="WP_089401742.1">
    <property type="nucleotide sequence ID" value="NZ_FZOT01000029.1"/>
</dbReference>
<reference evidence="5 6" key="1">
    <citation type="submission" date="2017-06" db="EMBL/GenBank/DDBJ databases">
        <authorList>
            <person name="Kim H.J."/>
            <person name="Triplett B.A."/>
        </authorList>
    </citation>
    <scope>NUCLEOTIDE SEQUENCE [LARGE SCALE GENOMIC DNA]</scope>
    <source>
        <strain evidence="5 6">U15</strain>
    </source>
</reference>
<name>A0A239LZW9_9BURK</name>
<dbReference type="GO" id="GO:0052621">
    <property type="term" value="F:diguanylate cyclase activity"/>
    <property type="evidence" value="ECO:0007669"/>
    <property type="project" value="UniProtKB-EC"/>
</dbReference>
<sequence length="391" mass="42764">MLSTKEIFLIASLLCFVTFLVLFSFREQGVRGISQMLLASVLGMAGNILYAYGRELSPVFAYEIANAVYASASASALFGYRHLFRRPPHMRAWAVAIALLTVLIAWFHYVVDSFLARTLVASLFQAAVAAGIGFTVLHARAEWRRPYYPKIFILSMCLLISAGHLLRIMRQLVSAAAPASLLEPSSGNVLVLAAGAFALPVLILGGLLIAHRRIVLMAEHAANHDFLTGAFSRRAFFDIGGREQARTARTGQPVSLMLVDLDNFKPINDAQGHDAGDRVLQRFVELAQQELRSIDCLCRMGGDEFAVLMPETDLNGAMALANRIRHRMESSADLLCGVTLSIGVASLREEDSLQTLVKRADLALYAAKGKGRNQVQVEENQVQSWGEAEAA</sequence>
<keyword evidence="3" id="KW-0472">Membrane</keyword>
<proteinExistence type="predicted"/>
<evidence type="ECO:0000313" key="5">
    <source>
        <dbReference type="EMBL" id="SNT36046.1"/>
    </source>
</evidence>
<keyword evidence="6" id="KW-1185">Reference proteome</keyword>
<keyword evidence="3" id="KW-0812">Transmembrane</keyword>
<feature type="transmembrane region" description="Helical" evidence="3">
    <location>
        <begin position="151"/>
        <end position="169"/>
    </location>
</feature>
<protein>
    <recommendedName>
        <fullName evidence="1">diguanylate cyclase</fullName>
        <ecNumber evidence="1">2.7.7.65</ecNumber>
    </recommendedName>
</protein>
<dbReference type="SUPFAM" id="SSF55073">
    <property type="entry name" value="Nucleotide cyclase"/>
    <property type="match status" value="1"/>
</dbReference>
<feature type="transmembrane region" description="Helical" evidence="3">
    <location>
        <begin position="92"/>
        <end position="109"/>
    </location>
</feature>
<keyword evidence="3" id="KW-1133">Transmembrane helix</keyword>